<evidence type="ECO:0000256" key="2">
    <source>
        <dbReference type="ARBA" id="ARBA00022679"/>
    </source>
</evidence>
<dbReference type="NCBIfam" id="TIGR00696">
    <property type="entry name" value="wecG_tagA_cpsF"/>
    <property type="match status" value="1"/>
</dbReference>
<dbReference type="AlphaFoldDB" id="A0A931M0D3"/>
<reference evidence="3" key="1">
    <citation type="submission" date="2020-07" db="EMBL/GenBank/DDBJ databases">
        <title>Huge and variable diversity of episymbiotic CPR bacteria and DPANN archaea in groundwater ecosystems.</title>
        <authorList>
            <person name="He C.Y."/>
            <person name="Keren R."/>
            <person name="Whittaker M."/>
            <person name="Farag I.F."/>
            <person name="Doudna J."/>
            <person name="Cate J.H.D."/>
            <person name="Banfield J.F."/>
        </authorList>
    </citation>
    <scope>NUCLEOTIDE SEQUENCE</scope>
    <source>
        <strain evidence="3">NC_groundwater_17_Pr7_B-0.1um_64_12</strain>
    </source>
</reference>
<proteinExistence type="predicted"/>
<dbReference type="Proteomes" id="UP000727962">
    <property type="component" value="Unassembled WGS sequence"/>
</dbReference>
<dbReference type="EMBL" id="JACOSL010000037">
    <property type="protein sequence ID" value="MBI1756596.1"/>
    <property type="molecule type" value="Genomic_DNA"/>
</dbReference>
<dbReference type="CDD" id="cd06533">
    <property type="entry name" value="Glyco_transf_WecG_TagA"/>
    <property type="match status" value="1"/>
</dbReference>
<dbReference type="PANTHER" id="PTHR34136:SF1">
    <property type="entry name" value="UDP-N-ACETYL-D-MANNOSAMINURONIC ACID TRANSFERASE"/>
    <property type="match status" value="1"/>
</dbReference>
<keyword evidence="1" id="KW-0328">Glycosyltransferase</keyword>
<organism evidence="3 4">
    <name type="scientific">Fimbriimonas ginsengisoli</name>
    <dbReference type="NCBI Taxonomy" id="1005039"/>
    <lineage>
        <taxon>Bacteria</taxon>
        <taxon>Bacillati</taxon>
        <taxon>Armatimonadota</taxon>
        <taxon>Fimbriimonadia</taxon>
        <taxon>Fimbriimonadales</taxon>
        <taxon>Fimbriimonadaceae</taxon>
        <taxon>Fimbriimonas</taxon>
    </lineage>
</organism>
<evidence type="ECO:0000256" key="1">
    <source>
        <dbReference type="ARBA" id="ARBA00022676"/>
    </source>
</evidence>
<protein>
    <submittedName>
        <fullName evidence="3">WecB/TagA/CpsF family glycosyltransferase</fullName>
    </submittedName>
</protein>
<comment type="caution">
    <text evidence="3">The sequence shown here is derived from an EMBL/GenBank/DDBJ whole genome shotgun (WGS) entry which is preliminary data.</text>
</comment>
<evidence type="ECO:0000313" key="4">
    <source>
        <dbReference type="Proteomes" id="UP000727962"/>
    </source>
</evidence>
<dbReference type="PANTHER" id="PTHR34136">
    <property type="match status" value="1"/>
</dbReference>
<evidence type="ECO:0000313" key="3">
    <source>
        <dbReference type="EMBL" id="MBI1756596.1"/>
    </source>
</evidence>
<keyword evidence="2" id="KW-0808">Transferase</keyword>
<dbReference type="Pfam" id="PF03808">
    <property type="entry name" value="Glyco_tran_WecG"/>
    <property type="match status" value="1"/>
</dbReference>
<dbReference type="GO" id="GO:0016758">
    <property type="term" value="F:hexosyltransferase activity"/>
    <property type="evidence" value="ECO:0007669"/>
    <property type="project" value="TreeGrafter"/>
</dbReference>
<name>A0A931M0D3_FIMGI</name>
<sequence>MTTASSTKARHRVRILGVPVDRVSMEESLARIEAMMKEDRPHVVVTVDSSGIVQAQRDLVYRRIVEEASLVTPDSEGVVWAAKRQGKPVGGRVSGVELLDRLCGFSADKGYRIFLLGAAPGVAEQAAERLRLRHPGCNIVGARHGYFPPDSDEIVAREIAAAKPDMIFVAMGIPRQEKFIHAAKAIVGARLAMGVGGSLDVFAGKAKRAPLWVQRVRLEWLWRVANPKRWHKAKHLPVFAWRVLVSPK</sequence>
<gene>
    <name evidence="3" type="ORF">HYR64_05760</name>
</gene>
<accession>A0A931M0D3</accession>
<dbReference type="InterPro" id="IPR004629">
    <property type="entry name" value="WecG_TagA_CpsF"/>
</dbReference>